<dbReference type="EMBL" id="UINC01019146">
    <property type="protein sequence ID" value="SVA80922.1"/>
    <property type="molecule type" value="Genomic_DNA"/>
</dbReference>
<organism evidence="2">
    <name type="scientific">marine metagenome</name>
    <dbReference type="NCBI Taxonomy" id="408172"/>
    <lineage>
        <taxon>unclassified sequences</taxon>
        <taxon>metagenomes</taxon>
        <taxon>ecological metagenomes</taxon>
    </lineage>
</organism>
<evidence type="ECO:0000313" key="2">
    <source>
        <dbReference type="EMBL" id="SVA80922.1"/>
    </source>
</evidence>
<reference evidence="2" key="1">
    <citation type="submission" date="2018-05" db="EMBL/GenBank/DDBJ databases">
        <authorList>
            <person name="Lanie J.A."/>
            <person name="Ng W.-L."/>
            <person name="Kazmierczak K.M."/>
            <person name="Andrzejewski T.M."/>
            <person name="Davidsen T.M."/>
            <person name="Wayne K.J."/>
            <person name="Tettelin H."/>
            <person name="Glass J.I."/>
            <person name="Rusch D."/>
            <person name="Podicherti R."/>
            <person name="Tsui H.-C.T."/>
            <person name="Winkler M.E."/>
        </authorList>
    </citation>
    <scope>NUCLEOTIDE SEQUENCE</scope>
</reference>
<feature type="region of interest" description="Disordered" evidence="1">
    <location>
        <begin position="91"/>
        <end position="119"/>
    </location>
</feature>
<name>A0A381YWA4_9ZZZZ</name>
<gene>
    <name evidence="2" type="ORF">METZ01_LOCUS133776</name>
</gene>
<dbReference type="AlphaFoldDB" id="A0A381YWA4"/>
<sequence>MKNRVKKVDEKKWAEIVKRMKDRERMRMNPDKNVEGVIDQLRTREQQGMEKYGVNTERTDLTTLEWLQHLQEELMDASVYIEKLKNDLSPSKLDKPHYYGESEIQYHGKAKDYKQPEND</sequence>
<accession>A0A381YWA4</accession>
<evidence type="ECO:0000256" key="1">
    <source>
        <dbReference type="SAM" id="MobiDB-lite"/>
    </source>
</evidence>
<protein>
    <submittedName>
        <fullName evidence="2">Uncharacterized protein</fullName>
    </submittedName>
</protein>
<proteinExistence type="predicted"/>